<organism evidence="2 3">
    <name type="scientific">Thalassiosira oceanica</name>
    <name type="common">Marine diatom</name>
    <dbReference type="NCBI Taxonomy" id="159749"/>
    <lineage>
        <taxon>Eukaryota</taxon>
        <taxon>Sar</taxon>
        <taxon>Stramenopiles</taxon>
        <taxon>Ochrophyta</taxon>
        <taxon>Bacillariophyta</taxon>
        <taxon>Coscinodiscophyceae</taxon>
        <taxon>Thalassiosirophycidae</taxon>
        <taxon>Thalassiosirales</taxon>
        <taxon>Thalassiosiraceae</taxon>
        <taxon>Thalassiosira</taxon>
    </lineage>
</organism>
<evidence type="ECO:0000313" key="2">
    <source>
        <dbReference type="EMBL" id="EJK47402.1"/>
    </source>
</evidence>
<protein>
    <submittedName>
        <fullName evidence="2">Uncharacterized protein</fullName>
    </submittedName>
</protein>
<keyword evidence="3" id="KW-1185">Reference proteome</keyword>
<dbReference type="AlphaFoldDB" id="K0RL40"/>
<proteinExistence type="predicted"/>
<gene>
    <name evidence="2" type="ORF">THAOC_33878</name>
</gene>
<name>K0RL40_THAOC</name>
<dbReference type="OrthoDB" id="55737at2759"/>
<evidence type="ECO:0000256" key="1">
    <source>
        <dbReference type="SAM" id="MobiDB-lite"/>
    </source>
</evidence>
<sequence>MQPSKTSYQKGNCRHVDKPVDLRNNQIRWDYKRRAAGLDQKYAVCHLKSEVVGDPGTTQMVRLADSRRHWESSTSNVFFGKVNEDASKLITKKLARLTAKTDFGKSMSPLVVRSKPACWAGRAAGGQQGSSSGQQQLAAKPRRAWQVQDQQSPGPTQRVEEVTWFENCAVDSQRGKKPTPYARPILSLGRVRES</sequence>
<dbReference type="EMBL" id="AGNL01046987">
    <property type="protein sequence ID" value="EJK47402.1"/>
    <property type="molecule type" value="Genomic_DNA"/>
</dbReference>
<accession>K0RL40</accession>
<feature type="region of interest" description="Disordered" evidence="1">
    <location>
        <begin position="121"/>
        <end position="194"/>
    </location>
</feature>
<comment type="caution">
    <text evidence="2">The sequence shown here is derived from an EMBL/GenBank/DDBJ whole genome shotgun (WGS) entry which is preliminary data.</text>
</comment>
<dbReference type="Proteomes" id="UP000266841">
    <property type="component" value="Unassembled WGS sequence"/>
</dbReference>
<feature type="compositionally biased region" description="Low complexity" evidence="1">
    <location>
        <begin position="129"/>
        <end position="139"/>
    </location>
</feature>
<reference evidence="2 3" key="1">
    <citation type="journal article" date="2012" name="Genome Biol.">
        <title>Genome and low-iron response of an oceanic diatom adapted to chronic iron limitation.</title>
        <authorList>
            <person name="Lommer M."/>
            <person name="Specht M."/>
            <person name="Roy A.S."/>
            <person name="Kraemer L."/>
            <person name="Andreson R."/>
            <person name="Gutowska M.A."/>
            <person name="Wolf J."/>
            <person name="Bergner S.V."/>
            <person name="Schilhabel M.B."/>
            <person name="Klostermeier U.C."/>
            <person name="Beiko R.G."/>
            <person name="Rosenstiel P."/>
            <person name="Hippler M."/>
            <person name="Laroche J."/>
        </authorList>
    </citation>
    <scope>NUCLEOTIDE SEQUENCE [LARGE SCALE GENOMIC DNA]</scope>
    <source>
        <strain evidence="2 3">CCMP1005</strain>
    </source>
</reference>
<evidence type="ECO:0000313" key="3">
    <source>
        <dbReference type="Proteomes" id="UP000266841"/>
    </source>
</evidence>